<evidence type="ECO:0000313" key="4">
    <source>
        <dbReference type="Proteomes" id="UP001589755"/>
    </source>
</evidence>
<dbReference type="Pfam" id="PF13547">
    <property type="entry name" value="GTA_TIM"/>
    <property type="match status" value="1"/>
</dbReference>
<dbReference type="Pfam" id="PF13550">
    <property type="entry name" value="Phage-tail_3"/>
    <property type="match status" value="1"/>
</dbReference>
<protein>
    <submittedName>
        <fullName evidence="3">Glycoside hydrolase/phage tail family protein</fullName>
    </submittedName>
</protein>
<reference evidence="3 4" key="1">
    <citation type="submission" date="2024-09" db="EMBL/GenBank/DDBJ databases">
        <authorList>
            <person name="Sun Q."/>
            <person name="Mori K."/>
        </authorList>
    </citation>
    <scope>NUCLEOTIDE SEQUENCE [LARGE SCALE GENOMIC DNA]</scope>
    <source>
        <strain evidence="3 4">CCM 8543</strain>
    </source>
</reference>
<dbReference type="SUPFAM" id="SSF51445">
    <property type="entry name" value="(Trans)glycosidases"/>
    <property type="match status" value="1"/>
</dbReference>
<gene>
    <name evidence="3" type="ORF">ACFFJ2_17445</name>
</gene>
<dbReference type="GO" id="GO:0016787">
    <property type="term" value="F:hydrolase activity"/>
    <property type="evidence" value="ECO:0007669"/>
    <property type="project" value="UniProtKB-KW"/>
</dbReference>
<evidence type="ECO:0000313" key="3">
    <source>
        <dbReference type="EMBL" id="MFC0210186.1"/>
    </source>
</evidence>
<feature type="domain" description="Tip attachment protein J" evidence="2">
    <location>
        <begin position="786"/>
        <end position="934"/>
    </location>
</feature>
<dbReference type="InterPro" id="IPR025195">
    <property type="entry name" value="GTA_TIM_dom"/>
</dbReference>
<dbReference type="InterPro" id="IPR017853">
    <property type="entry name" value="GH"/>
</dbReference>
<dbReference type="EMBL" id="JBHLXD010000042">
    <property type="protein sequence ID" value="MFC0210186.1"/>
    <property type="molecule type" value="Genomic_DNA"/>
</dbReference>
<evidence type="ECO:0000259" key="1">
    <source>
        <dbReference type="Pfam" id="PF13547"/>
    </source>
</evidence>
<dbReference type="RefSeq" id="WP_378074741.1">
    <property type="nucleotide sequence ID" value="NZ_JBHLXD010000042.1"/>
</dbReference>
<dbReference type="InterPro" id="IPR032876">
    <property type="entry name" value="J_dom"/>
</dbReference>
<accession>A0ABV6DC09</accession>
<sequence>MAVLVLQAAGAFLGGVLGPVGAAVGSAAGALAGYAIDRAIINSTKHYEGPRLSAARPLTGEEGAPLPRVYGTVRVGGALIWATRFEERKRTERQGGKGGPKVTTYSYFANAAFALCDGEIAGVRRIWADGQEIDRERVEMRVYTGAQDQPVDPLIEAKQGAGNAPAYRGTAYVVIERFPIDDYGRRIPQFQFEVMRPVDGLNARIRSVALIPGATEYGLAPSLVRQTGNPGDTHALNRHNRVAATDFEAALDELQALCPNLQTVSLVVTWFGTDLRAGACTIRPMVTQANPAGISSPWRVSGIERAEAQVVSQVDGRPAYGGTPTDSSVMEAIAAIRQRGLKVALHPFIMMDVPPGNDLPDPYGGQEQAAFPWRGRITCHPGPGEPGTADATAAARSQITDLAGLAAPGQFVPTQDTVLFTGDPDEWSYRRFVLHYAHLAAAAGGVDAFLLGSEMRGLTTLRDGEDRFPFVEVLEQLAGQVRGILGGGTTITYGADWSEYFGHQPADGSGDVFFHLDSLWAHPDVDAVGIDNYMPLSDWRDEDVDGTNPDGFSGPYDPEGLRAAITSGEGFDWYYASPADRAARLRTPIADGAHGKHWVFRYKDLVGWWSNQHFNRRGGVEEPQATAWMPQSKPIHFTELGCPAVDKGPNQPNVFPDPKSSEHALPHFSNGGRSDLAQQRFLAAHYAHWEEGGVAANPVSSVYGGPMVDVGAINVWAWDARPFPAFPLYGDVWGDGANWARGHWLNGRLSGATVGAVIAAILADHGLPEADTARADGSVAGYLVADPTTARAAIEPLTSLFGIGVRDGEAGLVFSTEGAVGPPLLLDELVVERERETVERLRLPDRELPALAQLDFRDPLNDHQAATAAADYADAAGSGTHFVSFPGVLSLQEANALVRDFLRRRWDGRERLAFSVPMTEQRLDVGSVFRLPGAPEGPDYLATEIEDGLARQVKARRIVRVAAAPAAGGLPEGEAAGESFTAGPPHALFLDLPMQAGDAQPQDRLRLAV</sequence>
<dbReference type="Gene3D" id="3.20.20.80">
    <property type="entry name" value="Glycosidases"/>
    <property type="match status" value="1"/>
</dbReference>
<feature type="non-terminal residue" evidence="3">
    <location>
        <position position="1009"/>
    </location>
</feature>
<keyword evidence="4" id="KW-1185">Reference proteome</keyword>
<comment type="caution">
    <text evidence="3">The sequence shown here is derived from an EMBL/GenBank/DDBJ whole genome shotgun (WGS) entry which is preliminary data.</text>
</comment>
<dbReference type="CDD" id="cd19607">
    <property type="entry name" value="GTA_TIM-barrel-like"/>
    <property type="match status" value="1"/>
</dbReference>
<name>A0ABV6DC09_9HYPH</name>
<keyword evidence="3" id="KW-0378">Hydrolase</keyword>
<proteinExistence type="predicted"/>
<organism evidence="3 4">
    <name type="scientific">Chelativorans intermedius</name>
    <dbReference type="NCBI Taxonomy" id="515947"/>
    <lineage>
        <taxon>Bacteria</taxon>
        <taxon>Pseudomonadati</taxon>
        <taxon>Pseudomonadota</taxon>
        <taxon>Alphaproteobacteria</taxon>
        <taxon>Hyphomicrobiales</taxon>
        <taxon>Phyllobacteriaceae</taxon>
        <taxon>Chelativorans</taxon>
    </lineage>
</organism>
<feature type="domain" description="GTA TIM-barrel-like" evidence="1">
    <location>
        <begin position="427"/>
        <end position="727"/>
    </location>
</feature>
<evidence type="ECO:0000259" key="2">
    <source>
        <dbReference type="Pfam" id="PF13550"/>
    </source>
</evidence>
<dbReference type="Proteomes" id="UP001589755">
    <property type="component" value="Unassembled WGS sequence"/>
</dbReference>